<dbReference type="AlphaFoldDB" id="A0A9N8V6V0"/>
<name>A0A9N8V6V0_9GLOM</name>
<keyword evidence="2" id="KW-1185">Reference proteome</keyword>
<evidence type="ECO:0000313" key="1">
    <source>
        <dbReference type="EMBL" id="CAG8438766.1"/>
    </source>
</evidence>
<evidence type="ECO:0000313" key="2">
    <source>
        <dbReference type="Proteomes" id="UP000789831"/>
    </source>
</evidence>
<reference evidence="1" key="1">
    <citation type="submission" date="2021-06" db="EMBL/GenBank/DDBJ databases">
        <authorList>
            <person name="Kallberg Y."/>
            <person name="Tangrot J."/>
            <person name="Rosling A."/>
        </authorList>
    </citation>
    <scope>NUCLEOTIDE SEQUENCE</scope>
    <source>
        <strain evidence="1">MT106</strain>
    </source>
</reference>
<organism evidence="1 2">
    <name type="scientific">Ambispora gerdemannii</name>
    <dbReference type="NCBI Taxonomy" id="144530"/>
    <lineage>
        <taxon>Eukaryota</taxon>
        <taxon>Fungi</taxon>
        <taxon>Fungi incertae sedis</taxon>
        <taxon>Mucoromycota</taxon>
        <taxon>Glomeromycotina</taxon>
        <taxon>Glomeromycetes</taxon>
        <taxon>Archaeosporales</taxon>
        <taxon>Ambisporaceae</taxon>
        <taxon>Ambispora</taxon>
    </lineage>
</organism>
<proteinExistence type="predicted"/>
<gene>
    <name evidence="1" type="ORF">AGERDE_LOCUS887</name>
</gene>
<comment type="caution">
    <text evidence="1">The sequence shown here is derived from an EMBL/GenBank/DDBJ whole genome shotgun (WGS) entry which is preliminary data.</text>
</comment>
<dbReference type="EMBL" id="CAJVPL010000051">
    <property type="protein sequence ID" value="CAG8438766.1"/>
    <property type="molecule type" value="Genomic_DNA"/>
</dbReference>
<protein>
    <submittedName>
        <fullName evidence="1">7865_t:CDS:1</fullName>
    </submittedName>
</protein>
<sequence length="66" mass="7586">MTTFLEFRRLKWKTYIDYQKAQQVYGHPPGPVKGLSRGSMGAECVLCVTRSLAYLHASTDIWCIDF</sequence>
<dbReference type="Proteomes" id="UP000789831">
    <property type="component" value="Unassembled WGS sequence"/>
</dbReference>
<accession>A0A9N8V6V0</accession>